<dbReference type="Proteomes" id="UP000036958">
    <property type="component" value="Unassembled WGS sequence"/>
</dbReference>
<name>A0A0L8VCQ0_9BACT</name>
<sequence length="44" mass="5462">MWNTYIIWQIQKYYIINQTEDGQTKIDVRLEEEMVWLSQVQIIT</sequence>
<dbReference type="PATRIC" id="fig|1409788.3.peg.1017"/>
<gene>
    <name evidence="1" type="ORF">NC99_09990</name>
</gene>
<reference evidence="2" key="1">
    <citation type="submission" date="2015-07" db="EMBL/GenBank/DDBJ databases">
        <title>Genome sequencing of Sunxiuqinia dokdonensis strain SK.</title>
        <authorList>
            <person name="Ahn S."/>
            <person name="Kim B.-C."/>
        </authorList>
    </citation>
    <scope>NUCLEOTIDE SEQUENCE [LARGE SCALE GENOMIC DNA]</scope>
    <source>
        <strain evidence="2">SK</strain>
    </source>
</reference>
<proteinExistence type="predicted"/>
<evidence type="ECO:0000313" key="2">
    <source>
        <dbReference type="Proteomes" id="UP000036958"/>
    </source>
</evidence>
<keyword evidence="2" id="KW-1185">Reference proteome</keyword>
<evidence type="ECO:0000313" key="1">
    <source>
        <dbReference type="EMBL" id="KOH46221.1"/>
    </source>
</evidence>
<organism evidence="1 2">
    <name type="scientific">Sunxiuqinia dokdonensis</name>
    <dbReference type="NCBI Taxonomy" id="1409788"/>
    <lineage>
        <taxon>Bacteria</taxon>
        <taxon>Pseudomonadati</taxon>
        <taxon>Bacteroidota</taxon>
        <taxon>Bacteroidia</taxon>
        <taxon>Marinilabiliales</taxon>
        <taxon>Prolixibacteraceae</taxon>
        <taxon>Sunxiuqinia</taxon>
    </lineage>
</organism>
<dbReference type="AlphaFoldDB" id="A0A0L8VCQ0"/>
<comment type="caution">
    <text evidence="1">The sequence shown here is derived from an EMBL/GenBank/DDBJ whole genome shotgun (WGS) entry which is preliminary data.</text>
</comment>
<accession>A0A0L8VCQ0</accession>
<protein>
    <submittedName>
        <fullName evidence="1">Uncharacterized protein</fullName>
    </submittedName>
</protein>
<dbReference type="EMBL" id="LGIA01000041">
    <property type="protein sequence ID" value="KOH46221.1"/>
    <property type="molecule type" value="Genomic_DNA"/>
</dbReference>